<keyword evidence="5" id="KW-1185">Reference proteome</keyword>
<evidence type="ECO:0000259" key="3">
    <source>
        <dbReference type="Pfam" id="PF07992"/>
    </source>
</evidence>
<reference evidence="5" key="1">
    <citation type="journal article" date="2019" name="Int. J. Syst. Evol. Microbiol.">
        <title>The Global Catalogue of Microorganisms (GCM) 10K type strain sequencing project: providing services to taxonomists for standard genome sequencing and annotation.</title>
        <authorList>
            <consortium name="The Broad Institute Genomics Platform"/>
            <consortium name="The Broad Institute Genome Sequencing Center for Infectious Disease"/>
            <person name="Wu L."/>
            <person name="Ma J."/>
        </authorList>
    </citation>
    <scope>NUCLEOTIDE SEQUENCE [LARGE SCALE GENOMIC DNA]</scope>
    <source>
        <strain evidence="5">JCM 17225</strain>
    </source>
</reference>
<accession>A0ABP7THL7</accession>
<feature type="domain" description="FAD/NAD(P)-binding" evidence="3">
    <location>
        <begin position="5"/>
        <end position="290"/>
    </location>
</feature>
<dbReference type="PANTHER" id="PTHR48105">
    <property type="entry name" value="THIOREDOXIN REDUCTASE 1-RELATED-RELATED"/>
    <property type="match status" value="1"/>
</dbReference>
<dbReference type="Gene3D" id="3.50.50.60">
    <property type="entry name" value="FAD/NAD(P)-binding domain"/>
    <property type="match status" value="2"/>
</dbReference>
<dbReference type="InterPro" id="IPR050097">
    <property type="entry name" value="Ferredoxin-NADP_redctase_2"/>
</dbReference>
<evidence type="ECO:0000256" key="1">
    <source>
        <dbReference type="ARBA" id="ARBA00022630"/>
    </source>
</evidence>
<keyword evidence="2" id="KW-0560">Oxidoreductase</keyword>
<gene>
    <name evidence="4" type="ORF">GCM10022409_07770</name>
</gene>
<dbReference type="RefSeq" id="WP_345050524.1">
    <property type="nucleotide sequence ID" value="NZ_BAABDK010000006.1"/>
</dbReference>
<dbReference type="EMBL" id="BAABDK010000006">
    <property type="protein sequence ID" value="GAA4026237.1"/>
    <property type="molecule type" value="Genomic_DNA"/>
</dbReference>
<dbReference type="Pfam" id="PF07992">
    <property type="entry name" value="Pyr_redox_2"/>
    <property type="match status" value="1"/>
</dbReference>
<dbReference type="PRINTS" id="PR00469">
    <property type="entry name" value="PNDRDTASEII"/>
</dbReference>
<dbReference type="Proteomes" id="UP001501469">
    <property type="component" value="Unassembled WGS sequence"/>
</dbReference>
<evidence type="ECO:0000313" key="4">
    <source>
        <dbReference type="EMBL" id="GAA4026237.1"/>
    </source>
</evidence>
<sequence>MDFDYDVLVIGAGSAGLSAALTLGRCLRRVLVADGGPPRNATSPGVHGFLTRDGIRPAELLRLGNEQLRPYDTVTTQCLHIDEVVRAGNGFRATGHGTADDVPTTVTARRVLLATGVSDILPPLPGFRELWGRGVLHCPYCHGWEVRGQPLAVYGRGRTVTGLALLVSRWSRDVIVVTDGPGHLTPNARRRLRREKIVVREEPLTRLIGTKAGDLRCLQFADGSELERAAVFLHAPQHQRTKLASNLGVRFTRSGAVWVDSRLQTSLPGVYAAGDTKQGAQQAMLAAADGNRAAIVINESLTREECPR</sequence>
<evidence type="ECO:0000313" key="5">
    <source>
        <dbReference type="Proteomes" id="UP001501469"/>
    </source>
</evidence>
<dbReference type="SUPFAM" id="SSF51905">
    <property type="entry name" value="FAD/NAD(P)-binding domain"/>
    <property type="match status" value="1"/>
</dbReference>
<keyword evidence="1" id="KW-0285">Flavoprotein</keyword>
<dbReference type="PRINTS" id="PR00368">
    <property type="entry name" value="FADPNR"/>
</dbReference>
<comment type="caution">
    <text evidence="4">The sequence shown here is derived from an EMBL/GenBank/DDBJ whole genome shotgun (WGS) entry which is preliminary data.</text>
</comment>
<organism evidence="4 5">
    <name type="scientific">Hymenobacter glaciei</name>
    <dbReference type="NCBI Taxonomy" id="877209"/>
    <lineage>
        <taxon>Bacteria</taxon>
        <taxon>Pseudomonadati</taxon>
        <taxon>Bacteroidota</taxon>
        <taxon>Cytophagia</taxon>
        <taxon>Cytophagales</taxon>
        <taxon>Hymenobacteraceae</taxon>
        <taxon>Hymenobacter</taxon>
    </lineage>
</organism>
<protein>
    <submittedName>
        <fullName evidence="4">NAD(P)/FAD-dependent oxidoreductase</fullName>
    </submittedName>
</protein>
<dbReference type="InterPro" id="IPR023753">
    <property type="entry name" value="FAD/NAD-binding_dom"/>
</dbReference>
<evidence type="ECO:0000256" key="2">
    <source>
        <dbReference type="ARBA" id="ARBA00023002"/>
    </source>
</evidence>
<dbReference type="InterPro" id="IPR036188">
    <property type="entry name" value="FAD/NAD-bd_sf"/>
</dbReference>
<proteinExistence type="predicted"/>
<name>A0ABP7THL7_9BACT</name>